<sequence>MCAYKALDVADYIVQYCNTTGKKITHLQLQKILYFSEAKYLVNNSNLFDDTISKWRMGPVVERVYHEYKTFGSSNISYVPKRLTFKSDGTIALTSFDPDSIEEKDKKEIEKIVDEYIINSPFTLVQATHDHYPWKKDEALINAGTHGLSYDKSELKDFFKNNPSAFEVK</sequence>
<evidence type="ECO:0000313" key="2">
    <source>
        <dbReference type="EMBL" id="MBB6446436.1"/>
    </source>
</evidence>
<comment type="caution">
    <text evidence="2">The sequence shown here is derived from an EMBL/GenBank/DDBJ whole genome shotgun (WGS) entry which is preliminary data.</text>
</comment>
<evidence type="ECO:0000313" key="3">
    <source>
        <dbReference type="Proteomes" id="UP000531594"/>
    </source>
</evidence>
<reference evidence="2 3" key="1">
    <citation type="submission" date="2020-08" db="EMBL/GenBank/DDBJ databases">
        <title>Genomic Encyclopedia of Type Strains, Phase IV (KMG-IV): sequencing the most valuable type-strain genomes for metagenomic binning, comparative biology and taxonomic classification.</title>
        <authorList>
            <person name="Goeker M."/>
        </authorList>
    </citation>
    <scope>NUCLEOTIDE SEQUENCE [LARGE SCALE GENOMIC DNA]</scope>
    <source>
        <strain evidence="2 3">DSM 5391</strain>
    </source>
</reference>
<organism evidence="2 3">
    <name type="scientific">Bacillus benzoevorans</name>
    <dbReference type="NCBI Taxonomy" id="1456"/>
    <lineage>
        <taxon>Bacteria</taxon>
        <taxon>Bacillati</taxon>
        <taxon>Bacillota</taxon>
        <taxon>Bacilli</taxon>
        <taxon>Bacillales</taxon>
        <taxon>Bacillaceae</taxon>
        <taxon>Bacillus</taxon>
    </lineage>
</organism>
<dbReference type="AlphaFoldDB" id="A0A7X0HVM7"/>
<evidence type="ECO:0000259" key="1">
    <source>
        <dbReference type="Pfam" id="PF13274"/>
    </source>
</evidence>
<dbReference type="Pfam" id="PF13274">
    <property type="entry name" value="SocA_Panacea"/>
    <property type="match status" value="1"/>
</dbReference>
<dbReference type="Proteomes" id="UP000531594">
    <property type="component" value="Unassembled WGS sequence"/>
</dbReference>
<name>A0A7X0HVM7_9BACI</name>
<dbReference type="InterPro" id="IPR025272">
    <property type="entry name" value="SocA_Panacea"/>
</dbReference>
<accession>A0A7X0HVM7</accession>
<dbReference type="EMBL" id="JACHGK010000011">
    <property type="protein sequence ID" value="MBB6446436.1"/>
    <property type="molecule type" value="Genomic_DNA"/>
</dbReference>
<dbReference type="RefSeq" id="WP_184527450.1">
    <property type="nucleotide sequence ID" value="NZ_JACHGK010000011.1"/>
</dbReference>
<proteinExistence type="predicted"/>
<protein>
    <submittedName>
        <fullName evidence="2">Putative phage-associated protein</fullName>
    </submittedName>
</protein>
<keyword evidence="3" id="KW-1185">Reference proteome</keyword>
<feature type="domain" description="Antitoxin SocA-like Panacea" evidence="1">
    <location>
        <begin position="29"/>
        <end position="135"/>
    </location>
</feature>
<gene>
    <name evidence="2" type="ORF">HNR53_003095</name>
</gene>